<dbReference type="PANTHER" id="PTHR46929">
    <property type="entry name" value="EXPRESSED PROTEIN"/>
    <property type="match status" value="1"/>
</dbReference>
<feature type="compositionally biased region" description="Polar residues" evidence="1">
    <location>
        <begin position="16"/>
        <end position="49"/>
    </location>
</feature>
<proteinExistence type="predicted"/>
<dbReference type="EMBL" id="AWGH01000047">
    <property type="protein sequence ID" value="ODN79052.1"/>
    <property type="molecule type" value="Genomic_DNA"/>
</dbReference>
<feature type="region of interest" description="Disordered" evidence="1">
    <location>
        <begin position="216"/>
        <end position="265"/>
    </location>
</feature>
<dbReference type="AlphaFoldDB" id="A0A1E3HRW7"/>
<gene>
    <name evidence="3" type="ORF">L198_07930</name>
</gene>
<feature type="domain" description="Myb/SANT-like" evidence="2">
    <location>
        <begin position="62"/>
        <end position="158"/>
    </location>
</feature>
<reference evidence="3 4" key="1">
    <citation type="submission" date="2016-06" db="EMBL/GenBank/DDBJ databases">
        <title>Evolution of pathogenesis and genome organization in the Tremellales.</title>
        <authorList>
            <person name="Cuomo C."/>
            <person name="Litvintseva A."/>
            <person name="Heitman J."/>
            <person name="Chen Y."/>
            <person name="Sun S."/>
            <person name="Springer D."/>
            <person name="Dromer F."/>
            <person name="Young S."/>
            <person name="Zeng Q."/>
            <person name="Chapman S."/>
            <person name="Gujja S."/>
            <person name="Saif S."/>
            <person name="Birren B."/>
        </authorList>
    </citation>
    <scope>NUCLEOTIDE SEQUENCE [LARGE SCALE GENOMIC DNA]</scope>
    <source>
        <strain evidence="3 4">CBS 7118</strain>
    </source>
</reference>
<evidence type="ECO:0000313" key="3">
    <source>
        <dbReference type="EMBL" id="ODN79052.1"/>
    </source>
</evidence>
<dbReference type="PANTHER" id="PTHR46929:SF3">
    <property type="entry name" value="MYB_SANT-LIKE DOMAIN-CONTAINING PROTEIN"/>
    <property type="match status" value="1"/>
</dbReference>
<keyword evidence="4" id="KW-1185">Reference proteome</keyword>
<comment type="caution">
    <text evidence="3">The sequence shown here is derived from an EMBL/GenBank/DDBJ whole genome shotgun (WGS) entry which is preliminary data.</text>
</comment>
<organism evidence="3 4">
    <name type="scientific">Cryptococcus wingfieldii CBS 7118</name>
    <dbReference type="NCBI Taxonomy" id="1295528"/>
    <lineage>
        <taxon>Eukaryota</taxon>
        <taxon>Fungi</taxon>
        <taxon>Dikarya</taxon>
        <taxon>Basidiomycota</taxon>
        <taxon>Agaricomycotina</taxon>
        <taxon>Tremellomycetes</taxon>
        <taxon>Tremellales</taxon>
        <taxon>Cryptococcaceae</taxon>
        <taxon>Cryptococcus</taxon>
    </lineage>
</organism>
<feature type="region of interest" description="Disordered" evidence="1">
    <location>
        <begin position="1"/>
        <end position="51"/>
    </location>
</feature>
<evidence type="ECO:0000313" key="4">
    <source>
        <dbReference type="Proteomes" id="UP000094819"/>
    </source>
</evidence>
<dbReference type="Pfam" id="PF12776">
    <property type="entry name" value="Myb_DNA-bind_3"/>
    <property type="match status" value="1"/>
</dbReference>
<evidence type="ECO:0000256" key="1">
    <source>
        <dbReference type="SAM" id="MobiDB-lite"/>
    </source>
</evidence>
<dbReference type="RefSeq" id="XP_019028085.1">
    <property type="nucleotide sequence ID" value="XM_019179909.1"/>
</dbReference>
<dbReference type="InterPro" id="IPR024752">
    <property type="entry name" value="Myb/SANT-like_dom"/>
</dbReference>
<evidence type="ECO:0000259" key="2">
    <source>
        <dbReference type="Pfam" id="PF12776"/>
    </source>
</evidence>
<accession>A0A1E3HRW7</accession>
<dbReference type="OrthoDB" id="2930561at2759"/>
<name>A0A1E3HRW7_9TREE</name>
<protein>
    <recommendedName>
        <fullName evidence="2">Myb/SANT-like domain-containing protein</fullName>
    </recommendedName>
</protein>
<sequence>MSSTTPPLSRAASYSIPATPTEALQTPSTGTTVDLTQRQSQYDASQVSGQADPPKVAKYCVWSDADDSTMLGVLTDAKIDGQTSDNGFKASVWTRVINAVNPPTSGNPKTLRSAKDRHAHLSRDWAVMRDLRFKSTSGWGWDDENCMVTAPDEVWDRYLEAHPGHKKYRDKHFPLYDQYEFLLSDVGATGANVVTAGDPPSPVESTSTVPSVAEIMGERQATEGTAGGSLEEIPSSSRSGDAPPTAHGTPSSSRSGDAPPTAHDT</sequence>
<dbReference type="Proteomes" id="UP000094819">
    <property type="component" value="Unassembled WGS sequence"/>
</dbReference>
<dbReference type="GeneID" id="30197141"/>